<dbReference type="InterPro" id="IPR027484">
    <property type="entry name" value="PInositol-4-P-5-kinase_N"/>
</dbReference>
<dbReference type="Gene3D" id="1.10.10.2590">
    <property type="entry name" value="BEN domain"/>
    <property type="match status" value="1"/>
</dbReference>
<keyword evidence="1" id="KW-0067">ATP-binding</keyword>
<dbReference type="HOGENOM" id="CLU_634523_0_0_1"/>
<dbReference type="Pfam" id="PF01504">
    <property type="entry name" value="PIP5K"/>
    <property type="match status" value="1"/>
</dbReference>
<dbReference type="KEGG" id="tng:GSTEN00001873G001"/>
<evidence type="ECO:0000256" key="1">
    <source>
        <dbReference type="PROSITE-ProRule" id="PRU00781"/>
    </source>
</evidence>
<dbReference type="STRING" id="99883.ENSTNIP00000004658"/>
<dbReference type="GO" id="GO:0016308">
    <property type="term" value="F:1-phosphatidylinositol-4-phosphate 5-kinase activity"/>
    <property type="evidence" value="ECO:0007669"/>
    <property type="project" value="TreeGrafter"/>
</dbReference>
<dbReference type="InterPro" id="IPR023610">
    <property type="entry name" value="PInositol-4/5-P-5/4-kinase"/>
</dbReference>
<dbReference type="InterPro" id="IPR002498">
    <property type="entry name" value="PInositol-4-P-4/5-kinase_core"/>
</dbReference>
<dbReference type="InterPro" id="IPR018379">
    <property type="entry name" value="BEN_domain"/>
</dbReference>
<accession>Q4TJA1</accession>
<dbReference type="AlphaFoldDB" id="Q4TJA1"/>
<reference evidence="6" key="3">
    <citation type="submission" date="2025-05" db="UniProtKB">
        <authorList>
            <consortium name="Ensembl"/>
        </authorList>
    </citation>
    <scope>IDENTIFICATION</scope>
</reference>
<dbReference type="SUPFAM" id="SSF56104">
    <property type="entry name" value="SAICAR synthase-like"/>
    <property type="match status" value="1"/>
</dbReference>
<proteinExistence type="predicted"/>
<reference evidence="5" key="2">
    <citation type="submission" date="2004-02" db="EMBL/GenBank/DDBJ databases">
        <authorList>
            <consortium name="Genoscope"/>
            <consortium name="Whitehead Institute Centre for Genome Research"/>
        </authorList>
    </citation>
    <scope>NUCLEOTIDE SEQUENCE</scope>
</reference>
<dbReference type="GeneTree" id="ENSGT00940000158633"/>
<dbReference type="Ensembl" id="ENSTNIT00000004801.1">
    <property type="protein sequence ID" value="ENSTNIP00000004658.1"/>
    <property type="gene ID" value="ENSTNIG00000002204.1"/>
</dbReference>
<dbReference type="Gene3D" id="3.30.800.10">
    <property type="entry name" value="Phosphatidylinositol Phosphate Kinase II Beta"/>
    <property type="match status" value="1"/>
</dbReference>
<keyword evidence="7" id="KW-1185">Reference proteome</keyword>
<feature type="domain" description="PIPK" evidence="3">
    <location>
        <begin position="109"/>
        <end position="432"/>
    </location>
</feature>
<dbReference type="PANTHER" id="PTHR23086:SF46">
    <property type="entry name" value="PHOSPHATIDYLINOSITOL 4-PHOSPHATE 5-KINASE-LIKE PROTEIN 1"/>
    <property type="match status" value="1"/>
</dbReference>
<evidence type="ECO:0000313" key="5">
    <source>
        <dbReference type="EMBL" id="CAF87031.1"/>
    </source>
</evidence>
<keyword evidence="1" id="KW-0808">Transferase</keyword>
<dbReference type="Proteomes" id="UP000007303">
    <property type="component" value="Unassembled WGS sequence"/>
</dbReference>
<dbReference type="GO" id="GO:0005524">
    <property type="term" value="F:ATP binding"/>
    <property type="evidence" value="ECO:0007669"/>
    <property type="project" value="UniProtKB-UniRule"/>
</dbReference>
<evidence type="ECO:0000313" key="6">
    <source>
        <dbReference type="Ensembl" id="ENSTNIP00000004658.1"/>
    </source>
</evidence>
<dbReference type="EMBL" id="CAAE01000335">
    <property type="protein sequence ID" value="CAF87031.1"/>
    <property type="molecule type" value="Genomic_DNA"/>
</dbReference>
<evidence type="ECO:0000259" key="4">
    <source>
        <dbReference type="PROSITE" id="PS51457"/>
    </source>
</evidence>
<name>Q4TJA1_TETNG</name>
<dbReference type="PROSITE" id="PS51457">
    <property type="entry name" value="BEN"/>
    <property type="match status" value="1"/>
</dbReference>
<feature type="domain" description="BEN" evidence="4">
    <location>
        <begin position="34"/>
        <end position="143"/>
    </location>
</feature>
<keyword evidence="1" id="KW-0418">Kinase</keyword>
<dbReference type="SMART" id="SM00330">
    <property type="entry name" value="PIPKc"/>
    <property type="match status" value="1"/>
</dbReference>
<dbReference type="GO" id="GO:0046854">
    <property type="term" value="P:phosphatidylinositol phosphate biosynthetic process"/>
    <property type="evidence" value="ECO:0007669"/>
    <property type="project" value="TreeGrafter"/>
</dbReference>
<dbReference type="PROSITE" id="PS51455">
    <property type="entry name" value="PIPK"/>
    <property type="match status" value="1"/>
</dbReference>
<gene>
    <name evidence="5" type="ORF">GSTENG00001873001</name>
</gene>
<sequence length="432" mass="47726">MEQRDAGEDGAAPAGQGGASAGKAEPIRVVHLGRQWCEIPKKDYDELWEKTLPGLYAQKLAPLVFTKDVLAKSAVKGMAKKARLDEDKVEAIVVTTALGGGGAGRGLRQRWKLLGLFEVDQQHELYQLTSLMKEGLATPGQGPPGENQPAELSDQDYRSEVTHTHTAFAMTTFAGPVFASLRASLGISQQEYFQSLCWENCFLQFISNSKSSADFFLTNDKRFFLKTQKRREVRFLLDNLKTYVEHLRSYPHSLLVKFLGVHRIVVPCRWKRYFIVMLSVFYPDDRISARYDIKGCEVSRWTDPSPEGDQQVVVLKDLNFEGQFITLGEPGGSCWARVGSGGVRGASPSPARRFFTARSRAVPLVRVLSVQASSAPGSCCRWTSTPPTCRGSTCWTTASCWASRPCSLTSSCRSCPSGPSSPEPRQSLPGRE</sequence>
<protein>
    <submittedName>
        <fullName evidence="5">(spotted green pufferfish) hypothetical protein</fullName>
    </submittedName>
    <submittedName>
        <fullName evidence="6">Phosphatidylinositol-4-phosphate 5-kinase-like 1</fullName>
    </submittedName>
</protein>
<evidence type="ECO:0000259" key="3">
    <source>
        <dbReference type="PROSITE" id="PS51455"/>
    </source>
</evidence>
<dbReference type="GO" id="GO:0005886">
    <property type="term" value="C:plasma membrane"/>
    <property type="evidence" value="ECO:0007669"/>
    <property type="project" value="TreeGrafter"/>
</dbReference>
<dbReference type="OrthoDB" id="20783at2759"/>
<dbReference type="GO" id="GO:0003677">
    <property type="term" value="F:DNA binding"/>
    <property type="evidence" value="ECO:0007669"/>
    <property type="project" value="InterPro"/>
</dbReference>
<keyword evidence="1" id="KW-0547">Nucleotide-binding</keyword>
<dbReference type="PANTHER" id="PTHR23086">
    <property type="entry name" value="PHOSPHATIDYLINOSITOL-4-PHOSPHATE 5-KINASE"/>
    <property type="match status" value="1"/>
</dbReference>
<organism evidence="5">
    <name type="scientific">Tetraodon nigroviridis</name>
    <name type="common">Spotted green pufferfish</name>
    <name type="synonym">Chelonodon nigroviridis</name>
    <dbReference type="NCBI Taxonomy" id="99883"/>
    <lineage>
        <taxon>Eukaryota</taxon>
        <taxon>Metazoa</taxon>
        <taxon>Chordata</taxon>
        <taxon>Craniata</taxon>
        <taxon>Vertebrata</taxon>
        <taxon>Euteleostomi</taxon>
        <taxon>Actinopterygii</taxon>
        <taxon>Neopterygii</taxon>
        <taxon>Teleostei</taxon>
        <taxon>Neoteleostei</taxon>
        <taxon>Acanthomorphata</taxon>
        <taxon>Eupercaria</taxon>
        <taxon>Tetraodontiformes</taxon>
        <taxon>Tetradontoidea</taxon>
        <taxon>Tetraodontidae</taxon>
        <taxon>Tetraodon</taxon>
    </lineage>
</organism>
<feature type="region of interest" description="Disordered" evidence="2">
    <location>
        <begin position="1"/>
        <end position="22"/>
    </location>
</feature>
<evidence type="ECO:0000256" key="2">
    <source>
        <dbReference type="SAM" id="MobiDB-lite"/>
    </source>
</evidence>
<evidence type="ECO:0000313" key="7">
    <source>
        <dbReference type="Proteomes" id="UP000007303"/>
    </source>
</evidence>
<reference evidence="5 7" key="1">
    <citation type="journal article" date="2004" name="Nature">
        <title>Genome duplication in the teleost fish Tetraodon nigroviridis reveals the early vertebrate proto-karyotype.</title>
        <authorList>
            <person name="Jaillon O."/>
            <person name="Aury J.-M."/>
            <person name="Brunet F."/>
            <person name="Petit J.-L."/>
            <person name="Stange-Thomann N."/>
            <person name="Mauceli E."/>
            <person name="Bouneau L."/>
            <person name="Fischer C."/>
            <person name="Ozouf-Costaz C."/>
            <person name="Bernot A."/>
            <person name="Nicaud S."/>
            <person name="Jaffe D."/>
            <person name="Fisher S."/>
            <person name="Lutfalla G."/>
            <person name="Dossat C."/>
            <person name="Segurens B."/>
            <person name="Dasilva C."/>
            <person name="Salanoubat M."/>
            <person name="Levy M."/>
            <person name="Boudet N."/>
            <person name="Castellano S."/>
            <person name="Anthouard V."/>
            <person name="Jubin C."/>
            <person name="Castelli V."/>
            <person name="Katinka M."/>
            <person name="Vacherie B."/>
            <person name="Biemont C."/>
            <person name="Skalli Z."/>
            <person name="Cattolico L."/>
            <person name="Poulain J."/>
            <person name="De Berardinis V."/>
            <person name="Cruaud C."/>
            <person name="Duprat S."/>
            <person name="Brottier P."/>
            <person name="Coutanceau J.-P."/>
            <person name="Gouzy J."/>
            <person name="Parra G."/>
            <person name="Lardier G."/>
            <person name="Chapple C."/>
            <person name="McKernan K.J."/>
            <person name="McEwan P."/>
            <person name="Bosak S."/>
            <person name="Kellis M."/>
            <person name="Volff J.-N."/>
            <person name="Guigo R."/>
            <person name="Zody M.C."/>
            <person name="Mesirov J."/>
            <person name="Lindblad-Toh K."/>
            <person name="Birren B."/>
            <person name="Nusbaum C."/>
            <person name="Kahn D."/>
            <person name="Robinson-Rechavi M."/>
            <person name="Laudet V."/>
            <person name="Schachter V."/>
            <person name="Quetier F."/>
            <person name="Saurin W."/>
            <person name="Scarpelli C."/>
            <person name="Wincker P."/>
            <person name="Lander E.S."/>
            <person name="Weissenbach J."/>
            <person name="Roest Crollius H."/>
        </authorList>
    </citation>
    <scope>NUCLEOTIDE SEQUENCE [LARGE SCALE GENOMIC DNA]</scope>
</reference>